<sequence length="61" mass="6864">MSECPLCKEDNRCAIANGDKPETCWCMSVTMAQQLLENAASDKKTCICKTCVDNWNEKGRF</sequence>
<dbReference type="EMBL" id="LRFC01000001">
    <property type="protein sequence ID" value="KZE68974.1"/>
    <property type="molecule type" value="Genomic_DNA"/>
</dbReference>
<evidence type="ECO:0000313" key="2">
    <source>
        <dbReference type="Proteomes" id="UP000076567"/>
    </source>
</evidence>
<name>A0A161TIH8_9BACL</name>
<protein>
    <recommendedName>
        <fullName evidence="3">Cysteine-rich CWC family protein</fullName>
    </recommendedName>
</protein>
<keyword evidence="2" id="KW-1185">Reference proteome</keyword>
<dbReference type="OrthoDB" id="5625686at2"/>
<evidence type="ECO:0000313" key="1">
    <source>
        <dbReference type="EMBL" id="KZE68974.1"/>
    </source>
</evidence>
<dbReference type="Proteomes" id="UP000076567">
    <property type="component" value="Unassembled WGS sequence"/>
</dbReference>
<accession>A0A161TIH8</accession>
<comment type="caution">
    <text evidence="1">The sequence shown here is derived from an EMBL/GenBank/DDBJ whole genome shotgun (WGS) entry which is preliminary data.</text>
</comment>
<organism evidence="1 2">
    <name type="scientific">Fictibacillus phosphorivorans</name>
    <dbReference type="NCBI Taxonomy" id="1221500"/>
    <lineage>
        <taxon>Bacteria</taxon>
        <taxon>Bacillati</taxon>
        <taxon>Bacillota</taxon>
        <taxon>Bacilli</taxon>
        <taxon>Bacillales</taxon>
        <taxon>Fictibacillaceae</taxon>
        <taxon>Fictibacillus</taxon>
    </lineage>
</organism>
<proteinExistence type="predicted"/>
<gene>
    <name evidence="1" type="ORF">AWM68_01520</name>
</gene>
<dbReference type="RefSeq" id="WP_066236321.1">
    <property type="nucleotide sequence ID" value="NZ_LRFC01000001.1"/>
</dbReference>
<reference evidence="2" key="1">
    <citation type="submission" date="2016-01" db="EMBL/GenBank/DDBJ databases">
        <title>Draft genome of Chromobacterium sp. F49.</title>
        <authorList>
            <person name="Hong K.W."/>
        </authorList>
    </citation>
    <scope>NUCLEOTIDE SEQUENCE [LARGE SCALE GENOMIC DNA]</scope>
    <source>
        <strain evidence="2">P7IIIA</strain>
    </source>
</reference>
<dbReference type="AlphaFoldDB" id="A0A161TIH8"/>
<evidence type="ECO:0008006" key="3">
    <source>
        <dbReference type="Google" id="ProtNLM"/>
    </source>
</evidence>
<dbReference type="InterPro" id="IPR032720">
    <property type="entry name" value="Cys_rich_CWC"/>
</dbReference>
<dbReference type="Pfam" id="PF14375">
    <property type="entry name" value="Cys_rich_CWC"/>
    <property type="match status" value="1"/>
</dbReference>